<protein>
    <submittedName>
        <fullName evidence="1">Uncharacterized protein</fullName>
    </submittedName>
</protein>
<dbReference type="AlphaFoldDB" id="A0AAV2AB34"/>
<evidence type="ECO:0000313" key="1">
    <source>
        <dbReference type="EMBL" id="CAL1281197.1"/>
    </source>
</evidence>
<dbReference type="EMBL" id="CAXIEN010000141">
    <property type="protein sequence ID" value="CAL1281197.1"/>
    <property type="molecule type" value="Genomic_DNA"/>
</dbReference>
<accession>A0AAV2AB34</accession>
<organism evidence="1 2">
    <name type="scientific">Larinioides sclopetarius</name>
    <dbReference type="NCBI Taxonomy" id="280406"/>
    <lineage>
        <taxon>Eukaryota</taxon>
        <taxon>Metazoa</taxon>
        <taxon>Ecdysozoa</taxon>
        <taxon>Arthropoda</taxon>
        <taxon>Chelicerata</taxon>
        <taxon>Arachnida</taxon>
        <taxon>Araneae</taxon>
        <taxon>Araneomorphae</taxon>
        <taxon>Entelegynae</taxon>
        <taxon>Araneoidea</taxon>
        <taxon>Araneidae</taxon>
        <taxon>Larinioides</taxon>
    </lineage>
</organism>
<keyword evidence="2" id="KW-1185">Reference proteome</keyword>
<comment type="caution">
    <text evidence="1">The sequence shown here is derived from an EMBL/GenBank/DDBJ whole genome shotgun (WGS) entry which is preliminary data.</text>
</comment>
<reference evidence="1 2" key="1">
    <citation type="submission" date="2024-04" db="EMBL/GenBank/DDBJ databases">
        <authorList>
            <person name="Rising A."/>
            <person name="Reimegard J."/>
            <person name="Sonavane S."/>
            <person name="Akerstrom W."/>
            <person name="Nylinder S."/>
            <person name="Hedman E."/>
            <person name="Kallberg Y."/>
        </authorList>
    </citation>
    <scope>NUCLEOTIDE SEQUENCE [LARGE SCALE GENOMIC DNA]</scope>
</reference>
<name>A0AAV2AB34_9ARAC</name>
<sequence>MAFSIEKFSSALCLAHGTFQGPAELPSQCFELTDNSKDVHDVIIKLGKIFKKEFEAISHKMSKREILEDFDSFMKATLSRCIKLSESPTYFNFILLCSFIKSIVYEIFTVTQCFCFAKVSSLCLIAVYERCYKDFFKEKEKSESLGSYCQKLKTTLCSEDKNLIPIVVYDLPVSLENDNDENFFLTDSEKKMLVDTLNFVPAIGHFIDNEGTTKFDSLSSDASDVENAMKCLNFDEHEDDYSKINQICYTCDGKCFKILESYRREVLGMSSIIS</sequence>
<dbReference type="Proteomes" id="UP001497382">
    <property type="component" value="Unassembled WGS sequence"/>
</dbReference>
<evidence type="ECO:0000313" key="2">
    <source>
        <dbReference type="Proteomes" id="UP001497382"/>
    </source>
</evidence>
<gene>
    <name evidence="1" type="ORF">LARSCL_LOCUS11435</name>
</gene>
<proteinExistence type="predicted"/>